<organism evidence="1">
    <name type="scientific">Arundo donax</name>
    <name type="common">Giant reed</name>
    <name type="synonym">Donax arundinaceus</name>
    <dbReference type="NCBI Taxonomy" id="35708"/>
    <lineage>
        <taxon>Eukaryota</taxon>
        <taxon>Viridiplantae</taxon>
        <taxon>Streptophyta</taxon>
        <taxon>Embryophyta</taxon>
        <taxon>Tracheophyta</taxon>
        <taxon>Spermatophyta</taxon>
        <taxon>Magnoliopsida</taxon>
        <taxon>Liliopsida</taxon>
        <taxon>Poales</taxon>
        <taxon>Poaceae</taxon>
        <taxon>PACMAD clade</taxon>
        <taxon>Arundinoideae</taxon>
        <taxon>Arundineae</taxon>
        <taxon>Arundo</taxon>
    </lineage>
</organism>
<evidence type="ECO:0000313" key="1">
    <source>
        <dbReference type="EMBL" id="JAD96935.1"/>
    </source>
</evidence>
<protein>
    <submittedName>
        <fullName evidence="1">Uncharacterized protein</fullName>
    </submittedName>
</protein>
<name>A0A0A9EGC7_ARUDO</name>
<proteinExistence type="predicted"/>
<dbReference type="EMBL" id="GBRH01200960">
    <property type="protein sequence ID" value="JAD96935.1"/>
    <property type="molecule type" value="Transcribed_RNA"/>
</dbReference>
<sequence>MMSGVKIASETKTGQAINTVKFLKQHSKGLNQHITYISRRLHKLYMLHQKSSTPRMQFSW</sequence>
<reference evidence="1" key="2">
    <citation type="journal article" date="2015" name="Data Brief">
        <title>Shoot transcriptome of the giant reed, Arundo donax.</title>
        <authorList>
            <person name="Barrero R.A."/>
            <person name="Guerrero F.D."/>
            <person name="Moolhuijzen P."/>
            <person name="Goolsby J.A."/>
            <person name="Tidwell J."/>
            <person name="Bellgard S.E."/>
            <person name="Bellgard M.I."/>
        </authorList>
    </citation>
    <scope>NUCLEOTIDE SEQUENCE</scope>
    <source>
        <tissue evidence="1">Shoot tissue taken approximately 20 cm above the soil surface</tissue>
    </source>
</reference>
<reference evidence="1" key="1">
    <citation type="submission" date="2014-09" db="EMBL/GenBank/DDBJ databases">
        <authorList>
            <person name="Magalhaes I.L.F."/>
            <person name="Oliveira U."/>
            <person name="Santos F.R."/>
            <person name="Vidigal T.H.D.A."/>
            <person name="Brescovit A.D."/>
            <person name="Santos A.J."/>
        </authorList>
    </citation>
    <scope>NUCLEOTIDE SEQUENCE</scope>
    <source>
        <tissue evidence="1">Shoot tissue taken approximately 20 cm above the soil surface</tissue>
    </source>
</reference>
<accession>A0A0A9EGC7</accession>
<dbReference type="AlphaFoldDB" id="A0A0A9EGC7"/>